<dbReference type="Proteomes" id="UP000017834">
    <property type="component" value="Unassembled WGS sequence"/>
</dbReference>
<evidence type="ECO:0000256" key="2">
    <source>
        <dbReference type="ARBA" id="ARBA00022679"/>
    </source>
</evidence>
<dbReference type="PANTHER" id="PTHR42912:SF93">
    <property type="entry name" value="N6-ADENOSINE-METHYLTRANSFERASE TMT1A"/>
    <property type="match status" value="1"/>
</dbReference>
<reference evidence="5 6" key="1">
    <citation type="journal article" date="2014" name="Genome Announc.">
        <title>Draft Genome Sequence of Enterobacter cloacae Strain S611.</title>
        <authorList>
            <person name="Wang D."/>
            <person name="Han C.S."/>
            <person name="Dichosa A.E."/>
            <person name="Gleasner C.D."/>
            <person name="Johnson S.L."/>
            <person name="Daligault H.E."/>
            <person name="Davenport K.W."/>
            <person name="Li P.E."/>
            <person name="Pierson E.A."/>
            <person name="Pierson L.S.III."/>
        </authorList>
    </citation>
    <scope>NUCLEOTIDE SEQUENCE [LARGE SCALE GENOMIC DNA]</scope>
    <source>
        <strain evidence="5 6">S611</strain>
    </source>
</reference>
<dbReference type="InterPro" id="IPR029063">
    <property type="entry name" value="SAM-dependent_MTases_sf"/>
</dbReference>
<accession>A0ABP2ZM77</accession>
<evidence type="ECO:0000256" key="3">
    <source>
        <dbReference type="ARBA" id="ARBA00022691"/>
    </source>
</evidence>
<dbReference type="PROSITE" id="PS01184">
    <property type="entry name" value="UBIE_2"/>
    <property type="match status" value="1"/>
</dbReference>
<dbReference type="SUPFAM" id="SSF53335">
    <property type="entry name" value="S-adenosyl-L-methionine-dependent methyltransferases"/>
    <property type="match status" value="1"/>
</dbReference>
<sequence length="257" mass="28584">MAVNHHQLTQQQFGDRAQAYLSSQVHSQGEDLERLAQWLGENPAASVLDLGCGAGHASFVAAGVVRDVTAYDLSEKMLAVVRQAASDRQLSNLRTVHGAAEALPFAEGEFDVVISRYSAHHWHDVPQAIREVKRVLKPGGKFILMDITSPGRPVLDIWLQTIEVLRDPSHVHNYSPGEWLQMTQQSGLLVEKLVTGRLALEYTSWIERMQTPEVLRAAIRYLQQTTSDEVKSHFALDEQGSFTSDTLMFQAQNINAG</sequence>
<organism evidence="5 6">
    <name type="scientific">Enterobacter cloacae S611</name>
    <dbReference type="NCBI Taxonomy" id="1399146"/>
    <lineage>
        <taxon>Bacteria</taxon>
        <taxon>Pseudomonadati</taxon>
        <taxon>Pseudomonadota</taxon>
        <taxon>Gammaproteobacteria</taxon>
        <taxon>Enterobacterales</taxon>
        <taxon>Enterobacteriaceae</taxon>
        <taxon>Enterobacter</taxon>
        <taxon>Enterobacter cloacae complex</taxon>
    </lineage>
</organism>
<dbReference type="PANTHER" id="PTHR42912">
    <property type="entry name" value="METHYLTRANSFERASE"/>
    <property type="match status" value="1"/>
</dbReference>
<proteinExistence type="predicted"/>
<dbReference type="GO" id="GO:0008168">
    <property type="term" value="F:methyltransferase activity"/>
    <property type="evidence" value="ECO:0007669"/>
    <property type="project" value="UniProtKB-KW"/>
</dbReference>
<protein>
    <submittedName>
        <fullName evidence="5">Methyltransferase domain protein</fullName>
    </submittedName>
</protein>
<dbReference type="GO" id="GO:0032259">
    <property type="term" value="P:methylation"/>
    <property type="evidence" value="ECO:0007669"/>
    <property type="project" value="UniProtKB-KW"/>
</dbReference>
<comment type="caution">
    <text evidence="5">The sequence shown here is derived from an EMBL/GenBank/DDBJ whole genome shotgun (WGS) entry which is preliminary data.</text>
</comment>
<evidence type="ECO:0000313" key="6">
    <source>
        <dbReference type="Proteomes" id="UP000017834"/>
    </source>
</evidence>
<dbReference type="InterPro" id="IPR013216">
    <property type="entry name" value="Methyltransf_11"/>
</dbReference>
<keyword evidence="6" id="KW-1185">Reference proteome</keyword>
<dbReference type="InterPro" id="IPR023576">
    <property type="entry name" value="UbiE/COQ5_MeTrFase_CS"/>
</dbReference>
<dbReference type="CDD" id="cd02440">
    <property type="entry name" value="AdoMet_MTases"/>
    <property type="match status" value="1"/>
</dbReference>
<keyword evidence="2" id="KW-0808">Transferase</keyword>
<dbReference type="EMBL" id="AXOM01000048">
    <property type="protein sequence ID" value="ESS57528.1"/>
    <property type="molecule type" value="Genomic_DNA"/>
</dbReference>
<gene>
    <name evidence="5" type="ORF">EDP2_981</name>
</gene>
<feature type="domain" description="Methyltransferase type 11" evidence="4">
    <location>
        <begin position="48"/>
        <end position="144"/>
    </location>
</feature>
<keyword evidence="3" id="KW-0949">S-adenosyl-L-methionine</keyword>
<dbReference type="Pfam" id="PF08241">
    <property type="entry name" value="Methyltransf_11"/>
    <property type="match status" value="1"/>
</dbReference>
<evidence type="ECO:0000313" key="5">
    <source>
        <dbReference type="EMBL" id="ESS57528.1"/>
    </source>
</evidence>
<evidence type="ECO:0000256" key="1">
    <source>
        <dbReference type="ARBA" id="ARBA00022603"/>
    </source>
</evidence>
<evidence type="ECO:0000259" key="4">
    <source>
        <dbReference type="Pfam" id="PF08241"/>
    </source>
</evidence>
<name>A0ABP2ZM77_ENTCL</name>
<dbReference type="Gene3D" id="3.40.50.150">
    <property type="entry name" value="Vaccinia Virus protein VP39"/>
    <property type="match status" value="1"/>
</dbReference>
<keyword evidence="1 5" id="KW-0489">Methyltransferase</keyword>
<dbReference type="InterPro" id="IPR050508">
    <property type="entry name" value="Methyltransf_Superfamily"/>
</dbReference>